<reference evidence="1" key="1">
    <citation type="journal article" date="2020" name="Stud. Mycol.">
        <title>101 Dothideomycetes genomes: a test case for predicting lifestyles and emergence of pathogens.</title>
        <authorList>
            <person name="Haridas S."/>
            <person name="Albert R."/>
            <person name="Binder M."/>
            <person name="Bloem J."/>
            <person name="Labutti K."/>
            <person name="Salamov A."/>
            <person name="Andreopoulos B."/>
            <person name="Baker S."/>
            <person name="Barry K."/>
            <person name="Bills G."/>
            <person name="Bluhm B."/>
            <person name="Cannon C."/>
            <person name="Castanera R."/>
            <person name="Culley D."/>
            <person name="Daum C."/>
            <person name="Ezra D."/>
            <person name="Gonzalez J."/>
            <person name="Henrissat B."/>
            <person name="Kuo A."/>
            <person name="Liang C."/>
            <person name="Lipzen A."/>
            <person name="Lutzoni F."/>
            <person name="Magnuson J."/>
            <person name="Mondo S."/>
            <person name="Nolan M."/>
            <person name="Ohm R."/>
            <person name="Pangilinan J."/>
            <person name="Park H.-J."/>
            <person name="Ramirez L."/>
            <person name="Alfaro M."/>
            <person name="Sun H."/>
            <person name="Tritt A."/>
            <person name="Yoshinaga Y."/>
            <person name="Zwiers L.-H."/>
            <person name="Turgeon B."/>
            <person name="Goodwin S."/>
            <person name="Spatafora J."/>
            <person name="Crous P."/>
            <person name="Grigoriev I."/>
        </authorList>
    </citation>
    <scope>NUCLEOTIDE SEQUENCE</scope>
    <source>
        <strain evidence="1">CBS 122681</strain>
    </source>
</reference>
<protein>
    <submittedName>
        <fullName evidence="1">Uncharacterized protein</fullName>
    </submittedName>
</protein>
<proteinExistence type="predicted"/>
<keyword evidence="2" id="KW-1185">Reference proteome</keyword>
<evidence type="ECO:0000313" key="2">
    <source>
        <dbReference type="Proteomes" id="UP000799324"/>
    </source>
</evidence>
<dbReference type="OrthoDB" id="10604619at2759"/>
<name>A0A6A6TIF6_9PLEO</name>
<evidence type="ECO:0000313" key="1">
    <source>
        <dbReference type="EMBL" id="KAF2659206.1"/>
    </source>
</evidence>
<dbReference type="Proteomes" id="UP000799324">
    <property type="component" value="Unassembled WGS sequence"/>
</dbReference>
<organism evidence="1 2">
    <name type="scientific">Lophiostoma macrostomum CBS 122681</name>
    <dbReference type="NCBI Taxonomy" id="1314788"/>
    <lineage>
        <taxon>Eukaryota</taxon>
        <taxon>Fungi</taxon>
        <taxon>Dikarya</taxon>
        <taxon>Ascomycota</taxon>
        <taxon>Pezizomycotina</taxon>
        <taxon>Dothideomycetes</taxon>
        <taxon>Pleosporomycetidae</taxon>
        <taxon>Pleosporales</taxon>
        <taxon>Lophiostomataceae</taxon>
        <taxon>Lophiostoma</taxon>
    </lineage>
</organism>
<gene>
    <name evidence="1" type="ORF">K491DRAFT_712971</name>
</gene>
<dbReference type="AlphaFoldDB" id="A0A6A6TIF6"/>
<sequence length="137" mass="15479">MMRASYAILPTRCLVQISRRSPSDTREYNNDTLIAAVKKANELVKNTPELAGASVMIEEFSTQGLRKRKIESSAVPCREDKLLLRPRCYVLRRTYRLASRTEHLTSWQQKSGETFRKLLVDGAQDSGGAHAYLNYGG</sequence>
<accession>A0A6A6TIF6</accession>
<dbReference type="EMBL" id="MU004309">
    <property type="protein sequence ID" value="KAF2659206.1"/>
    <property type="molecule type" value="Genomic_DNA"/>
</dbReference>